<keyword evidence="1" id="KW-0238">DNA-binding</keyword>
<evidence type="ECO:0000259" key="2">
    <source>
        <dbReference type="PROSITE" id="PS50118"/>
    </source>
</evidence>
<keyword evidence="1" id="KW-0539">Nucleus</keyword>
<evidence type="ECO:0000313" key="3">
    <source>
        <dbReference type="EMBL" id="KAE8729609.1"/>
    </source>
</evidence>
<dbReference type="Pfam" id="PF09011">
    <property type="entry name" value="HMG_box_2"/>
    <property type="match status" value="1"/>
</dbReference>
<accession>A0A6A3CR12</accession>
<evidence type="ECO:0000313" key="4">
    <source>
        <dbReference type="Proteomes" id="UP000436088"/>
    </source>
</evidence>
<dbReference type="GO" id="GO:0003677">
    <property type="term" value="F:DNA binding"/>
    <property type="evidence" value="ECO:0007669"/>
    <property type="project" value="UniProtKB-UniRule"/>
</dbReference>
<organism evidence="3 4">
    <name type="scientific">Hibiscus syriacus</name>
    <name type="common">Rose of Sharon</name>
    <dbReference type="NCBI Taxonomy" id="106335"/>
    <lineage>
        <taxon>Eukaryota</taxon>
        <taxon>Viridiplantae</taxon>
        <taxon>Streptophyta</taxon>
        <taxon>Embryophyta</taxon>
        <taxon>Tracheophyta</taxon>
        <taxon>Spermatophyta</taxon>
        <taxon>Magnoliopsida</taxon>
        <taxon>eudicotyledons</taxon>
        <taxon>Gunneridae</taxon>
        <taxon>Pentapetalae</taxon>
        <taxon>rosids</taxon>
        <taxon>malvids</taxon>
        <taxon>Malvales</taxon>
        <taxon>Malvaceae</taxon>
        <taxon>Malvoideae</taxon>
        <taxon>Hibiscus</taxon>
    </lineage>
</organism>
<dbReference type="InterPro" id="IPR009071">
    <property type="entry name" value="HMG_box_dom"/>
</dbReference>
<proteinExistence type="predicted"/>
<reference evidence="3" key="1">
    <citation type="submission" date="2019-09" db="EMBL/GenBank/DDBJ databases">
        <title>Draft genome information of white flower Hibiscus syriacus.</title>
        <authorList>
            <person name="Kim Y.-M."/>
        </authorList>
    </citation>
    <scope>NUCLEOTIDE SEQUENCE [LARGE SCALE GENOMIC DNA]</scope>
    <source>
        <strain evidence="3">YM2019G1</strain>
    </source>
</reference>
<dbReference type="EMBL" id="VEPZ02000224">
    <property type="protein sequence ID" value="KAE8729609.1"/>
    <property type="molecule type" value="Genomic_DNA"/>
</dbReference>
<dbReference type="PROSITE" id="PS50118">
    <property type="entry name" value="HMG_BOX_2"/>
    <property type="match status" value="1"/>
</dbReference>
<gene>
    <name evidence="3" type="ORF">F3Y22_tig00003507pilonHSYRG00165</name>
</gene>
<dbReference type="InterPro" id="IPR038765">
    <property type="entry name" value="Papain-like_cys_pep_sf"/>
</dbReference>
<sequence length="489" mass="56355">MNLAIVVCEDDIEMESENINNKVNRKQPLGGYMYYYKTECQRMKEAGNYNIGSKHEVLEKWKSMSDAEKEPYVTRSKKDRQQYKAWRKEHEKKEVSTRCSIKRLNFIIEHLKEKNKVYMLEEMGFESLIRGRNQAYLKGCIAILEFVLFDFWSDCASVSSFQRTGVARIRAWVNEEVVRVMVKLKLERPSKLERPKEEEIIVGGLWSGHFKIEEATETLKGKVGGKIDGVVKEVVELRGEFKGTPEIVIDANVDSECPAPMKKKQKVEKVKIPKEIGAFESGMCEYIWNSVLPSSGILIELGYQYATVSNVASLKPMAWVSGVVIDLVGWVLVNDSKKIPGKHNIDYIPYNLANMALEQMASIDHVASFRECILRDYSKLTDCDTTNWYMLVLDKVYYVATVYDSLFTTPMDKKRVQDARKLMIVLDKYNKEDIFVNACGQLKVPLKDFKFVEHKMNVQLNRHDYGIYVIIWMEEIVARGSTDNLVVGD</sequence>
<comment type="caution">
    <text evidence="3">The sequence shown here is derived from an EMBL/GenBank/DDBJ whole genome shotgun (WGS) entry which is preliminary data.</text>
</comment>
<dbReference type="AlphaFoldDB" id="A0A6A3CR12"/>
<dbReference type="Gene3D" id="1.10.30.10">
    <property type="entry name" value="High mobility group box domain"/>
    <property type="match status" value="1"/>
</dbReference>
<keyword evidence="4" id="KW-1185">Reference proteome</keyword>
<dbReference type="Proteomes" id="UP000436088">
    <property type="component" value="Unassembled WGS sequence"/>
</dbReference>
<feature type="domain" description="HMG box" evidence="2">
    <location>
        <begin position="25"/>
        <end position="91"/>
    </location>
</feature>
<protein>
    <recommendedName>
        <fullName evidence="2">HMG box domain-containing protein</fullName>
    </recommendedName>
</protein>
<dbReference type="SUPFAM" id="SSF54001">
    <property type="entry name" value="Cysteine proteinases"/>
    <property type="match status" value="1"/>
</dbReference>
<dbReference type="Gene3D" id="3.40.395.10">
    <property type="entry name" value="Adenoviral Proteinase, Chain A"/>
    <property type="match status" value="1"/>
</dbReference>
<dbReference type="SUPFAM" id="SSF47095">
    <property type="entry name" value="HMG-box"/>
    <property type="match status" value="1"/>
</dbReference>
<name>A0A6A3CR12_HIBSY</name>
<dbReference type="InterPro" id="IPR036910">
    <property type="entry name" value="HMG_box_dom_sf"/>
</dbReference>
<dbReference type="GO" id="GO:0005634">
    <property type="term" value="C:nucleus"/>
    <property type="evidence" value="ECO:0007669"/>
    <property type="project" value="UniProtKB-UniRule"/>
</dbReference>
<evidence type="ECO:0000256" key="1">
    <source>
        <dbReference type="PROSITE-ProRule" id="PRU00267"/>
    </source>
</evidence>
<feature type="DNA-binding region" description="HMG box" evidence="1">
    <location>
        <begin position="25"/>
        <end position="91"/>
    </location>
</feature>